<keyword evidence="1" id="KW-1133">Transmembrane helix</keyword>
<gene>
    <name evidence="2" type="ORF">Sya03_21040</name>
</gene>
<keyword evidence="1" id="KW-0812">Transmembrane</keyword>
<dbReference type="Proteomes" id="UP000652013">
    <property type="component" value="Unassembled WGS sequence"/>
</dbReference>
<feature type="transmembrane region" description="Helical" evidence="1">
    <location>
        <begin position="27"/>
        <end position="46"/>
    </location>
</feature>
<keyword evidence="3" id="KW-1185">Reference proteome</keyword>
<proteinExistence type="predicted"/>
<evidence type="ECO:0000313" key="2">
    <source>
        <dbReference type="EMBL" id="GIJ02752.1"/>
    </source>
</evidence>
<evidence type="ECO:0000313" key="3">
    <source>
        <dbReference type="Proteomes" id="UP000652013"/>
    </source>
</evidence>
<keyword evidence="1" id="KW-0472">Membrane</keyword>
<organism evidence="2 3">
    <name type="scientific">Spirilliplanes yamanashiensis</name>
    <dbReference type="NCBI Taxonomy" id="42233"/>
    <lineage>
        <taxon>Bacteria</taxon>
        <taxon>Bacillati</taxon>
        <taxon>Actinomycetota</taxon>
        <taxon>Actinomycetes</taxon>
        <taxon>Micromonosporales</taxon>
        <taxon>Micromonosporaceae</taxon>
        <taxon>Spirilliplanes</taxon>
    </lineage>
</organism>
<dbReference type="AlphaFoldDB" id="A0A8J3Y7B1"/>
<evidence type="ECO:0000256" key="1">
    <source>
        <dbReference type="SAM" id="Phobius"/>
    </source>
</evidence>
<comment type="caution">
    <text evidence="2">The sequence shown here is derived from an EMBL/GenBank/DDBJ whole genome shotgun (WGS) entry which is preliminary data.</text>
</comment>
<accession>A0A8J3Y7B1</accession>
<sequence length="67" mass="6592">MAAAAAAGAAATEPVAGVPHTAPREVVGMEFWIVVAGIVAVFALLMRTGAGRSTGREPGAWGDGDGD</sequence>
<dbReference type="EMBL" id="BOOY01000014">
    <property type="protein sequence ID" value="GIJ02752.1"/>
    <property type="molecule type" value="Genomic_DNA"/>
</dbReference>
<name>A0A8J3Y7B1_9ACTN</name>
<protein>
    <submittedName>
        <fullName evidence="2">Uncharacterized protein</fullName>
    </submittedName>
</protein>
<reference evidence="2" key="1">
    <citation type="submission" date="2021-01" db="EMBL/GenBank/DDBJ databases">
        <title>Whole genome shotgun sequence of Spirilliplanes yamanashiensis NBRC 15828.</title>
        <authorList>
            <person name="Komaki H."/>
            <person name="Tamura T."/>
        </authorList>
    </citation>
    <scope>NUCLEOTIDE SEQUENCE</scope>
    <source>
        <strain evidence="2">NBRC 15828</strain>
    </source>
</reference>